<name>A0A6A6XJH5_9PLEO</name>
<feature type="compositionally biased region" description="Polar residues" evidence="6">
    <location>
        <begin position="746"/>
        <end position="763"/>
    </location>
</feature>
<feature type="chain" id="PRO_5025328277" description="TM7S3/TM198-like domain-containing protein" evidence="8">
    <location>
        <begin position="23"/>
        <end position="1069"/>
    </location>
</feature>
<reference evidence="10" key="1">
    <citation type="journal article" date="2020" name="Stud. Mycol.">
        <title>101 Dothideomycetes genomes: a test case for predicting lifestyles and emergence of pathogens.</title>
        <authorList>
            <person name="Haridas S."/>
            <person name="Albert R."/>
            <person name="Binder M."/>
            <person name="Bloem J."/>
            <person name="Labutti K."/>
            <person name="Salamov A."/>
            <person name="Andreopoulos B."/>
            <person name="Baker S."/>
            <person name="Barry K."/>
            <person name="Bills G."/>
            <person name="Bluhm B."/>
            <person name="Cannon C."/>
            <person name="Castanera R."/>
            <person name="Culley D."/>
            <person name="Daum C."/>
            <person name="Ezra D."/>
            <person name="Gonzalez J."/>
            <person name="Henrissat B."/>
            <person name="Kuo A."/>
            <person name="Liang C."/>
            <person name="Lipzen A."/>
            <person name="Lutzoni F."/>
            <person name="Magnuson J."/>
            <person name="Mondo S."/>
            <person name="Nolan M."/>
            <person name="Ohm R."/>
            <person name="Pangilinan J."/>
            <person name="Park H.-J."/>
            <person name="Ramirez L."/>
            <person name="Alfaro M."/>
            <person name="Sun H."/>
            <person name="Tritt A."/>
            <person name="Yoshinaga Y."/>
            <person name="Zwiers L.-H."/>
            <person name="Turgeon B."/>
            <person name="Goodwin S."/>
            <person name="Spatafora J."/>
            <person name="Crous P."/>
            <person name="Grigoriev I."/>
        </authorList>
    </citation>
    <scope>NUCLEOTIDE SEQUENCE</scope>
    <source>
        <strain evidence="10">CBS 109.77</strain>
    </source>
</reference>
<feature type="region of interest" description="Disordered" evidence="6">
    <location>
        <begin position="794"/>
        <end position="820"/>
    </location>
</feature>
<organism evidence="10 11">
    <name type="scientific">Melanomma pulvis-pyrius CBS 109.77</name>
    <dbReference type="NCBI Taxonomy" id="1314802"/>
    <lineage>
        <taxon>Eukaryota</taxon>
        <taxon>Fungi</taxon>
        <taxon>Dikarya</taxon>
        <taxon>Ascomycota</taxon>
        <taxon>Pezizomycotina</taxon>
        <taxon>Dothideomycetes</taxon>
        <taxon>Pleosporomycetidae</taxon>
        <taxon>Pleosporales</taxon>
        <taxon>Melanommataceae</taxon>
        <taxon>Melanomma</taxon>
    </lineage>
</organism>
<feature type="transmembrane region" description="Helical" evidence="7">
    <location>
        <begin position="236"/>
        <end position="253"/>
    </location>
</feature>
<feature type="region of interest" description="Disordered" evidence="6">
    <location>
        <begin position="941"/>
        <end position="984"/>
    </location>
</feature>
<comment type="subcellular location">
    <subcellularLocation>
        <location evidence="1">Membrane</location>
        <topology evidence="1">Multi-pass membrane protein</topology>
    </subcellularLocation>
</comment>
<feature type="compositionally biased region" description="Polar residues" evidence="6">
    <location>
        <begin position="686"/>
        <end position="709"/>
    </location>
</feature>
<feature type="transmembrane region" description="Helical" evidence="7">
    <location>
        <begin position="265"/>
        <end position="285"/>
    </location>
</feature>
<evidence type="ECO:0000313" key="10">
    <source>
        <dbReference type="EMBL" id="KAF2796318.1"/>
    </source>
</evidence>
<keyword evidence="2 7" id="KW-0812">Transmembrane</keyword>
<feature type="signal peptide" evidence="8">
    <location>
        <begin position="1"/>
        <end position="22"/>
    </location>
</feature>
<feature type="compositionally biased region" description="Polar residues" evidence="6">
    <location>
        <begin position="907"/>
        <end position="926"/>
    </location>
</feature>
<evidence type="ECO:0000256" key="3">
    <source>
        <dbReference type="ARBA" id="ARBA00022989"/>
    </source>
</evidence>
<keyword evidence="3 7" id="KW-1133">Transmembrane helix</keyword>
<feature type="transmembrane region" description="Helical" evidence="7">
    <location>
        <begin position="208"/>
        <end position="224"/>
    </location>
</feature>
<feature type="region of interest" description="Disordered" evidence="6">
    <location>
        <begin position="449"/>
        <end position="470"/>
    </location>
</feature>
<feature type="compositionally biased region" description="Polar residues" evidence="6">
    <location>
        <begin position="941"/>
        <end position="969"/>
    </location>
</feature>
<feature type="coiled-coil region" evidence="5">
    <location>
        <begin position="1007"/>
        <end position="1038"/>
    </location>
</feature>
<evidence type="ECO:0000313" key="11">
    <source>
        <dbReference type="Proteomes" id="UP000799757"/>
    </source>
</evidence>
<evidence type="ECO:0000256" key="6">
    <source>
        <dbReference type="SAM" id="MobiDB-lite"/>
    </source>
</evidence>
<feature type="region of interest" description="Disordered" evidence="6">
    <location>
        <begin position="380"/>
        <end position="410"/>
    </location>
</feature>
<dbReference type="Proteomes" id="UP000799757">
    <property type="component" value="Unassembled WGS sequence"/>
</dbReference>
<feature type="transmembrane region" description="Helical" evidence="7">
    <location>
        <begin position="178"/>
        <end position="201"/>
    </location>
</feature>
<proteinExistence type="predicted"/>
<evidence type="ECO:0000256" key="7">
    <source>
        <dbReference type="SAM" id="Phobius"/>
    </source>
</evidence>
<evidence type="ECO:0000256" key="2">
    <source>
        <dbReference type="ARBA" id="ARBA00022692"/>
    </source>
</evidence>
<dbReference type="GO" id="GO:0016020">
    <property type="term" value="C:membrane"/>
    <property type="evidence" value="ECO:0007669"/>
    <property type="project" value="UniProtKB-SubCell"/>
</dbReference>
<dbReference type="EMBL" id="MU001834">
    <property type="protein sequence ID" value="KAF2796318.1"/>
    <property type="molecule type" value="Genomic_DNA"/>
</dbReference>
<gene>
    <name evidence="10" type="ORF">K505DRAFT_323415</name>
</gene>
<feature type="compositionally biased region" description="Low complexity" evidence="6">
    <location>
        <begin position="41"/>
        <end position="64"/>
    </location>
</feature>
<feature type="compositionally biased region" description="Low complexity" evidence="6">
    <location>
        <begin position="72"/>
        <end position="81"/>
    </location>
</feature>
<feature type="region of interest" description="Disordered" evidence="6">
    <location>
        <begin position="585"/>
        <end position="770"/>
    </location>
</feature>
<feature type="compositionally biased region" description="Low complexity" evidence="6">
    <location>
        <begin position="394"/>
        <end position="405"/>
    </location>
</feature>
<evidence type="ECO:0000256" key="5">
    <source>
        <dbReference type="SAM" id="Coils"/>
    </source>
</evidence>
<feature type="region of interest" description="Disordered" evidence="6">
    <location>
        <begin position="476"/>
        <end position="495"/>
    </location>
</feature>
<feature type="compositionally biased region" description="Polar residues" evidence="6">
    <location>
        <begin position="856"/>
        <end position="875"/>
    </location>
</feature>
<dbReference type="PANTHER" id="PTHR39469">
    <property type="entry name" value="CHROMOSOME 1, WHOLE GENOME SHOTGUN SEQUENCE"/>
    <property type="match status" value="1"/>
</dbReference>
<dbReference type="InterPro" id="IPR025256">
    <property type="entry name" value="TM7S3/TM198-like_dom"/>
</dbReference>
<dbReference type="OrthoDB" id="102260at2759"/>
<keyword evidence="4 7" id="KW-0472">Membrane</keyword>
<accession>A0A6A6XJH5</accession>
<evidence type="ECO:0000256" key="1">
    <source>
        <dbReference type="ARBA" id="ARBA00004141"/>
    </source>
</evidence>
<feature type="transmembrane region" description="Helical" evidence="7">
    <location>
        <begin position="121"/>
        <end position="142"/>
    </location>
</feature>
<feature type="compositionally biased region" description="Polar residues" evidence="6">
    <location>
        <begin position="476"/>
        <end position="489"/>
    </location>
</feature>
<feature type="region of interest" description="Disordered" evidence="6">
    <location>
        <begin position="501"/>
        <end position="555"/>
    </location>
</feature>
<feature type="region of interest" description="Disordered" evidence="6">
    <location>
        <begin position="93"/>
        <end position="116"/>
    </location>
</feature>
<keyword evidence="5" id="KW-0175">Coiled coil</keyword>
<sequence length="1069" mass="115195">MRSYRILLISLALIFCLHSVAAVPYLLVDRQDGSPSSERSQAPATTDADSPPASSSTPAGQSSARKTQSDRSSTTPTASSSIAVTASTVNQAPVTTASDEPLPSSSTDGDSTNPLPIQPKITPAMGILGAILVISGVAYTVIGIKNKWLYVFFSAAYLSSLAVTVLIVYLMAPSVSNAIQGAFFVAAFLTGVIFGALALVFADITDGLGCLLGGFCLSMWFLTLKEGGLITSTTGRAIFISAMSLAGYCLSFSHHTRTYGLMASISFAGATIVVLGIDCFSRAGWKEFWLYIWNLSPDIFPLFTNTYPMTKAMRAELACVVLFSIFGMISQLKLWKIVKERREKSATARLERDQRSAQEEEALGRKIQDDFTKERAQWEATYGDKSQQDLAVRSSMDSTPKTSSSFKEKRTSVYDSMEMVTLSKGSATGLAMKESPTGPSVTVSVLQDDDIQQIDKQGNPIPTSKRRSTMHFDTLINNRNSGRSSSDAMSHNGLPRSVSIQSSLQASAPPPPVIIPLPFKIPTEDDAQGEQGDNDSVSAAPESVQESLSNRKRFSKRLSGSALKRFSTSRNSPHEYDSEEAMMIPHIEDDRSSLAATFDGSDDGMSLPELSPPQSTRNSMVDEQPSNPSVVPGVSKTSSDVPKDSNSQATSNGGEDLIKDGNLEAASSQVTERLNEEEGIGRSKHSGTGESGPTSLAPTGVQQSLTISTDPKLGGTRSKQSSLSSPALRCDTAVSGSKEDDGRSLPTKSTKSGAPSVNGSHTGNLRGVLPEKLSKVALSYRTNEWAKHLEAAEKPEADDLAEPESPGIKLDHSSGELPVPVSDEILQPLVSKTSSRRVSAESNVYGNSNLIRSASNFSRSSQMEPPYSISRTPSDVASGAVSPLPVVLTPKPSNTLMGKRESLVRNRVSTQSFAPSSTTNLPATGADQENMSLAQRRRLLQNQKPPSASQQWRQSSRGLQGQTQDFNSHQPKRASGSGPDPGKREVLLAGWRESIRQDSPPVQTLAMSEESRRVAMLKERRKKEMEKQQREMAAQQRASMMDNMMRNPGMLDAHRDAMRRMQASANKKL</sequence>
<evidence type="ECO:0000256" key="4">
    <source>
        <dbReference type="ARBA" id="ARBA00023136"/>
    </source>
</evidence>
<dbReference type="PANTHER" id="PTHR39469:SF1">
    <property type="entry name" value="DUF4203 DOMAIN-CONTAINING PROTEIN"/>
    <property type="match status" value="1"/>
</dbReference>
<keyword evidence="11" id="KW-1185">Reference proteome</keyword>
<feature type="region of interest" description="Disordered" evidence="6">
    <location>
        <begin position="856"/>
        <end position="926"/>
    </location>
</feature>
<keyword evidence="8" id="KW-0732">Signal</keyword>
<dbReference type="AlphaFoldDB" id="A0A6A6XJH5"/>
<feature type="domain" description="TM7S3/TM198-like" evidence="9">
    <location>
        <begin position="129"/>
        <end position="332"/>
    </location>
</feature>
<feature type="transmembrane region" description="Helical" evidence="7">
    <location>
        <begin position="149"/>
        <end position="172"/>
    </location>
</feature>
<protein>
    <recommendedName>
        <fullName evidence="9">TM7S3/TM198-like domain-containing protein</fullName>
    </recommendedName>
</protein>
<evidence type="ECO:0000259" key="9">
    <source>
        <dbReference type="Pfam" id="PF13886"/>
    </source>
</evidence>
<dbReference type="Pfam" id="PF13886">
    <property type="entry name" value="TM7S3_TM198"/>
    <property type="match status" value="1"/>
</dbReference>
<evidence type="ECO:0000256" key="8">
    <source>
        <dbReference type="SAM" id="SignalP"/>
    </source>
</evidence>
<feature type="compositionally biased region" description="Polar residues" evidence="6">
    <location>
        <begin position="612"/>
        <end position="653"/>
    </location>
</feature>
<feature type="compositionally biased region" description="Polar residues" evidence="6">
    <location>
        <begin position="93"/>
        <end position="115"/>
    </location>
</feature>
<feature type="region of interest" description="Disordered" evidence="6">
    <location>
        <begin position="31"/>
        <end position="81"/>
    </location>
</feature>